<comment type="caution">
    <text evidence="1">The sequence shown here is derived from an EMBL/GenBank/DDBJ whole genome shotgun (WGS) entry which is preliminary data.</text>
</comment>
<keyword evidence="2" id="KW-1185">Reference proteome</keyword>
<organism evidence="1 2">
    <name type="scientific">Vaccinium darrowii</name>
    <dbReference type="NCBI Taxonomy" id="229202"/>
    <lineage>
        <taxon>Eukaryota</taxon>
        <taxon>Viridiplantae</taxon>
        <taxon>Streptophyta</taxon>
        <taxon>Embryophyta</taxon>
        <taxon>Tracheophyta</taxon>
        <taxon>Spermatophyta</taxon>
        <taxon>Magnoliopsida</taxon>
        <taxon>eudicotyledons</taxon>
        <taxon>Gunneridae</taxon>
        <taxon>Pentapetalae</taxon>
        <taxon>asterids</taxon>
        <taxon>Ericales</taxon>
        <taxon>Ericaceae</taxon>
        <taxon>Vaccinioideae</taxon>
        <taxon>Vaccinieae</taxon>
        <taxon>Vaccinium</taxon>
    </lineage>
</organism>
<gene>
    <name evidence="1" type="ORF">Vadar_009957</name>
</gene>
<evidence type="ECO:0000313" key="2">
    <source>
        <dbReference type="Proteomes" id="UP000828048"/>
    </source>
</evidence>
<dbReference type="EMBL" id="CM037158">
    <property type="protein sequence ID" value="KAH7851330.1"/>
    <property type="molecule type" value="Genomic_DNA"/>
</dbReference>
<dbReference type="Proteomes" id="UP000828048">
    <property type="component" value="Chromosome 8"/>
</dbReference>
<name>A0ACB7YD24_9ERIC</name>
<proteinExistence type="predicted"/>
<evidence type="ECO:0000313" key="1">
    <source>
        <dbReference type="EMBL" id="KAH7851330.1"/>
    </source>
</evidence>
<sequence length="418" mass="45659">MKGTASLPPIPRALWLSISDPLSHSLISGTLVSGSRNRGAVESPSSKSLKRLKNRMREMREIIQRWDQVMGEEDEDENINGCGNCGAITKVGFTETEREVTSNPVHKKVGEEDWKDPDWWRNTPRKEQGIIVVMAQVGEEEEKMAKIGSYGGMVRIVSTTIDDSSMEDEEEEEGAAAAAAEEMMLLWGIQQPTLSKPNAFVSQSSLHLPLDACGRSLSILQSPSSLGTPGVTGAVLWDSGVVLGKFLEHAVESGMMVLRGKKVVELGSGCGLVGCIAALLGAEVTLTDLPDRLRLLKKNIETNLYGDVRGSAAVSELIWGEEPDPELIDPSPDYVFGSDVIYSEGAMVDLLATLLQLSGIQTTIILAGELRNDAILQYFLESASKDFTIGRVDQTQWHPDYCSPRVVVYILVKKNQRK</sequence>
<protein>
    <submittedName>
        <fullName evidence="1">Uncharacterized protein</fullName>
    </submittedName>
</protein>
<reference evidence="1 2" key="1">
    <citation type="journal article" date="2021" name="Hortic Res">
        <title>High-quality reference genome and annotation aids understanding of berry development for evergreen blueberry (Vaccinium darrowii).</title>
        <authorList>
            <person name="Yu J."/>
            <person name="Hulse-Kemp A.M."/>
            <person name="Babiker E."/>
            <person name="Staton M."/>
        </authorList>
    </citation>
    <scope>NUCLEOTIDE SEQUENCE [LARGE SCALE GENOMIC DNA]</scope>
    <source>
        <strain evidence="2">cv. NJ 8807/NJ 8810</strain>
        <tissue evidence="1">Young leaf</tissue>
    </source>
</reference>
<accession>A0ACB7YD24</accession>